<dbReference type="SUPFAM" id="SSF46785">
    <property type="entry name" value="Winged helix' DNA-binding domain"/>
    <property type="match status" value="1"/>
</dbReference>
<dbReference type="InterPro" id="IPR036390">
    <property type="entry name" value="WH_DNA-bd_sf"/>
</dbReference>
<dbReference type="InterPro" id="IPR036388">
    <property type="entry name" value="WH-like_DNA-bd_sf"/>
</dbReference>
<evidence type="ECO:0000313" key="2">
    <source>
        <dbReference type="EMBL" id="GAA5004813.1"/>
    </source>
</evidence>
<dbReference type="Gene3D" id="1.10.10.10">
    <property type="entry name" value="Winged helix-like DNA-binding domain superfamily/Winged helix DNA-binding domain"/>
    <property type="match status" value="1"/>
</dbReference>
<name>A0ABP9IPJ0_9ACTN</name>
<dbReference type="Gene3D" id="1.10.287.100">
    <property type="match status" value="1"/>
</dbReference>
<keyword evidence="3" id="KW-1185">Reference proteome</keyword>
<dbReference type="PANTHER" id="PTHR39515:SF2">
    <property type="entry name" value="HTH-TYPE TRANSCRIPTIONAL REGULATOR RV0880"/>
    <property type="match status" value="1"/>
</dbReference>
<protein>
    <submittedName>
        <fullName evidence="2">MarR family transcriptional regulator</fullName>
    </submittedName>
</protein>
<evidence type="ECO:0000259" key="1">
    <source>
        <dbReference type="PROSITE" id="PS50995"/>
    </source>
</evidence>
<feature type="domain" description="HTH marR-type" evidence="1">
    <location>
        <begin position="1"/>
        <end position="127"/>
    </location>
</feature>
<proteinExistence type="predicted"/>
<dbReference type="PROSITE" id="PS50995">
    <property type="entry name" value="HTH_MARR_2"/>
    <property type="match status" value="1"/>
</dbReference>
<dbReference type="Proteomes" id="UP001501759">
    <property type="component" value="Unassembled WGS sequence"/>
</dbReference>
<sequence length="131" mass="14607">MRAVIGRLRRRILGAAEADDITLGQVSVLTRLADRAGVTVSDLAASEGMRHQSMTATVAPLLASGLVERRRDPHDGRRLLLVLTPAGRRRVVEGRQARQEWLAGQLEEKCTEEERRTVIEAMTVLERLTRD</sequence>
<reference evidence="3" key="1">
    <citation type="journal article" date="2019" name="Int. J. Syst. Evol. Microbiol.">
        <title>The Global Catalogue of Microorganisms (GCM) 10K type strain sequencing project: providing services to taxonomists for standard genome sequencing and annotation.</title>
        <authorList>
            <consortium name="The Broad Institute Genomics Platform"/>
            <consortium name="The Broad Institute Genome Sequencing Center for Infectious Disease"/>
            <person name="Wu L."/>
            <person name="Ma J."/>
        </authorList>
    </citation>
    <scope>NUCLEOTIDE SEQUENCE [LARGE SCALE GENOMIC DNA]</scope>
    <source>
        <strain evidence="3">JCM 18409</strain>
    </source>
</reference>
<dbReference type="InterPro" id="IPR052526">
    <property type="entry name" value="HTH-type_Bedaq_tolerance"/>
</dbReference>
<dbReference type="Pfam" id="PF12802">
    <property type="entry name" value="MarR_2"/>
    <property type="match status" value="1"/>
</dbReference>
<accession>A0ABP9IPJ0</accession>
<gene>
    <name evidence="2" type="ORF">GCM10023335_21270</name>
</gene>
<dbReference type="InterPro" id="IPR000835">
    <property type="entry name" value="HTH_MarR-typ"/>
</dbReference>
<dbReference type="PANTHER" id="PTHR39515">
    <property type="entry name" value="CONSERVED PROTEIN"/>
    <property type="match status" value="1"/>
</dbReference>
<dbReference type="SMART" id="SM00347">
    <property type="entry name" value="HTH_MARR"/>
    <property type="match status" value="1"/>
</dbReference>
<dbReference type="EMBL" id="BAABKB010000004">
    <property type="protein sequence ID" value="GAA5004813.1"/>
    <property type="molecule type" value="Genomic_DNA"/>
</dbReference>
<comment type="caution">
    <text evidence="2">The sequence shown here is derived from an EMBL/GenBank/DDBJ whole genome shotgun (WGS) entry which is preliminary data.</text>
</comment>
<evidence type="ECO:0000313" key="3">
    <source>
        <dbReference type="Proteomes" id="UP001501759"/>
    </source>
</evidence>
<organism evidence="2 3">
    <name type="scientific">Streptomyces siamensis</name>
    <dbReference type="NCBI Taxonomy" id="1274986"/>
    <lineage>
        <taxon>Bacteria</taxon>
        <taxon>Bacillati</taxon>
        <taxon>Actinomycetota</taxon>
        <taxon>Actinomycetes</taxon>
        <taxon>Kitasatosporales</taxon>
        <taxon>Streptomycetaceae</taxon>
        <taxon>Streptomyces</taxon>
    </lineage>
</organism>